<dbReference type="CDD" id="cd00143">
    <property type="entry name" value="PP2Cc"/>
    <property type="match status" value="1"/>
</dbReference>
<keyword evidence="8" id="KW-1185">Reference proteome</keyword>
<evidence type="ECO:0000259" key="6">
    <source>
        <dbReference type="PROSITE" id="PS51746"/>
    </source>
</evidence>
<evidence type="ECO:0000313" key="7">
    <source>
        <dbReference type="EMBL" id="KAJ0393378.1"/>
    </source>
</evidence>
<dbReference type="Pfam" id="PF00481">
    <property type="entry name" value="PP2C"/>
    <property type="match status" value="1"/>
</dbReference>
<evidence type="ECO:0000256" key="3">
    <source>
        <dbReference type="ARBA" id="ARBA00022801"/>
    </source>
</evidence>
<comment type="similarity">
    <text evidence="5">Belongs to the PP2C family.</text>
</comment>
<dbReference type="Gene3D" id="3.60.40.10">
    <property type="entry name" value="PPM-type phosphatase domain"/>
    <property type="match status" value="1"/>
</dbReference>
<accession>A0AAD5LU55</accession>
<comment type="subcellular location">
    <subcellularLocation>
        <location evidence="1">Membrane</location>
        <topology evidence="1">Peripheral membrane protein</topology>
    </subcellularLocation>
</comment>
<keyword evidence="3 5" id="KW-0378">Hydrolase</keyword>
<dbReference type="PANTHER" id="PTHR47992">
    <property type="entry name" value="PROTEIN PHOSPHATASE"/>
    <property type="match status" value="1"/>
</dbReference>
<dbReference type="InterPro" id="IPR000222">
    <property type="entry name" value="PP2C_BS"/>
</dbReference>
<proteinExistence type="inferred from homology"/>
<dbReference type="AlphaFoldDB" id="A0AAD5LU55"/>
<dbReference type="InterPro" id="IPR001932">
    <property type="entry name" value="PPM-type_phosphatase-like_dom"/>
</dbReference>
<sequence length="267" mass="29735">MALSRDDAERFNCCRCVSLYEEMNPARRKTMEDTVRVVDGFLHRPENGFFGVYDGHGGRDVSVYLQRALHENIAAELEMQDDRTVEQKIESAFLITDIECCQSFPGSMGSTAVTALVLSDGTGARRLYVANIGDSRAVICHRGRAERLSKDHKADEPDEMARILQDGGFVVHHRVSGVLAVARSFGDRELKQFVPARPHITTTTLGSDYSFVILACDGVWDELSDQEAVDIVQRLAPADRYRAAELLVKEALARESCDNITCVVVFF</sequence>
<reference evidence="7" key="1">
    <citation type="submission" date="2021-12" db="EMBL/GenBank/DDBJ databases">
        <title>Prjna785345.</title>
        <authorList>
            <person name="Rujirawat T."/>
            <person name="Krajaejun T."/>
        </authorList>
    </citation>
    <scope>NUCLEOTIDE SEQUENCE</scope>
    <source>
        <strain evidence="7">Pi057C3</strain>
    </source>
</reference>
<evidence type="ECO:0000256" key="1">
    <source>
        <dbReference type="ARBA" id="ARBA00004170"/>
    </source>
</evidence>
<evidence type="ECO:0000256" key="4">
    <source>
        <dbReference type="ARBA" id="ARBA00022912"/>
    </source>
</evidence>
<dbReference type="GO" id="GO:0016020">
    <property type="term" value="C:membrane"/>
    <property type="evidence" value="ECO:0007669"/>
    <property type="project" value="UniProtKB-SubCell"/>
</dbReference>
<dbReference type="Proteomes" id="UP001209570">
    <property type="component" value="Unassembled WGS sequence"/>
</dbReference>
<feature type="domain" description="PPM-type phosphatase" evidence="6">
    <location>
        <begin position="17"/>
        <end position="267"/>
    </location>
</feature>
<evidence type="ECO:0000256" key="2">
    <source>
        <dbReference type="ARBA" id="ARBA00022723"/>
    </source>
</evidence>
<dbReference type="PROSITE" id="PS01032">
    <property type="entry name" value="PPM_1"/>
    <property type="match status" value="1"/>
</dbReference>
<evidence type="ECO:0000256" key="5">
    <source>
        <dbReference type="RuleBase" id="RU003465"/>
    </source>
</evidence>
<comment type="caution">
    <text evidence="7">The sequence shown here is derived from an EMBL/GenBank/DDBJ whole genome shotgun (WGS) entry which is preliminary data.</text>
</comment>
<keyword evidence="2" id="KW-0479">Metal-binding</keyword>
<dbReference type="EMBL" id="JAKCXM010000500">
    <property type="protein sequence ID" value="KAJ0393378.1"/>
    <property type="molecule type" value="Genomic_DNA"/>
</dbReference>
<dbReference type="SUPFAM" id="SSF81606">
    <property type="entry name" value="PP2C-like"/>
    <property type="match status" value="1"/>
</dbReference>
<dbReference type="SMART" id="SM00332">
    <property type="entry name" value="PP2Cc"/>
    <property type="match status" value="1"/>
</dbReference>
<gene>
    <name evidence="7" type="ORF">P43SY_001225</name>
</gene>
<dbReference type="InterPro" id="IPR015655">
    <property type="entry name" value="PP2C"/>
</dbReference>
<organism evidence="7 8">
    <name type="scientific">Pythium insidiosum</name>
    <name type="common">Pythiosis disease agent</name>
    <dbReference type="NCBI Taxonomy" id="114742"/>
    <lineage>
        <taxon>Eukaryota</taxon>
        <taxon>Sar</taxon>
        <taxon>Stramenopiles</taxon>
        <taxon>Oomycota</taxon>
        <taxon>Peronosporomycetes</taxon>
        <taxon>Pythiales</taxon>
        <taxon>Pythiaceae</taxon>
        <taxon>Pythium</taxon>
    </lineage>
</organism>
<keyword evidence="4 5" id="KW-0904">Protein phosphatase</keyword>
<protein>
    <recommendedName>
        <fullName evidence="6">PPM-type phosphatase domain-containing protein</fullName>
    </recommendedName>
</protein>
<dbReference type="GO" id="GO:0004722">
    <property type="term" value="F:protein serine/threonine phosphatase activity"/>
    <property type="evidence" value="ECO:0007669"/>
    <property type="project" value="InterPro"/>
</dbReference>
<evidence type="ECO:0000313" key="8">
    <source>
        <dbReference type="Proteomes" id="UP001209570"/>
    </source>
</evidence>
<dbReference type="InterPro" id="IPR036457">
    <property type="entry name" value="PPM-type-like_dom_sf"/>
</dbReference>
<name>A0AAD5LU55_PYTIN</name>
<dbReference type="PROSITE" id="PS51746">
    <property type="entry name" value="PPM_2"/>
    <property type="match status" value="1"/>
</dbReference>
<dbReference type="GO" id="GO:0046872">
    <property type="term" value="F:metal ion binding"/>
    <property type="evidence" value="ECO:0007669"/>
    <property type="project" value="UniProtKB-KW"/>
</dbReference>